<evidence type="ECO:0000313" key="4">
    <source>
        <dbReference type="Proteomes" id="UP000236630"/>
    </source>
</evidence>
<dbReference type="Pfam" id="PF20431">
    <property type="entry name" value="E_motif"/>
    <property type="match status" value="1"/>
</dbReference>
<dbReference type="PANTHER" id="PTHR47926:SF376">
    <property type="entry name" value="TETRATRICOPEPTIDE-LIKE HELICAL DOMAIN SUPERFAMILY"/>
    <property type="match status" value="1"/>
</dbReference>
<proteinExistence type="predicted"/>
<accession>A0A2H5QWZ4</accession>
<feature type="repeat" description="PPR" evidence="2">
    <location>
        <begin position="129"/>
        <end position="163"/>
    </location>
</feature>
<dbReference type="Proteomes" id="UP000236630">
    <property type="component" value="Unassembled WGS sequence"/>
</dbReference>
<name>A0A2H5QWZ4_CITUN</name>
<protein>
    <recommendedName>
        <fullName evidence="5">Pentatricopeptide repeat-containing protein</fullName>
    </recommendedName>
</protein>
<dbReference type="NCBIfam" id="TIGR00756">
    <property type="entry name" value="PPR"/>
    <property type="match status" value="1"/>
</dbReference>
<keyword evidence="4" id="KW-1185">Reference proteome</keyword>
<reference evidence="3 4" key="1">
    <citation type="journal article" date="2017" name="Front. Genet.">
        <title>Draft sequencing of the heterozygous diploid genome of Satsuma (Citrus unshiu Marc.) using a hybrid assembly approach.</title>
        <authorList>
            <person name="Shimizu T."/>
            <person name="Tanizawa Y."/>
            <person name="Mochizuki T."/>
            <person name="Nagasaki H."/>
            <person name="Yoshioka T."/>
            <person name="Toyoda A."/>
            <person name="Fujiyama A."/>
            <person name="Kaminuma E."/>
            <person name="Nakamura Y."/>
        </authorList>
    </citation>
    <scope>NUCLEOTIDE SEQUENCE [LARGE SCALE GENOMIC DNA]</scope>
    <source>
        <strain evidence="4">cv. Miyagawa wase</strain>
    </source>
</reference>
<evidence type="ECO:0000256" key="1">
    <source>
        <dbReference type="ARBA" id="ARBA00022737"/>
    </source>
</evidence>
<evidence type="ECO:0008006" key="5">
    <source>
        <dbReference type="Google" id="ProtNLM"/>
    </source>
</evidence>
<dbReference type="PANTHER" id="PTHR47926">
    <property type="entry name" value="PENTATRICOPEPTIDE REPEAT-CONTAINING PROTEIN"/>
    <property type="match status" value="1"/>
</dbReference>
<evidence type="ECO:0000256" key="2">
    <source>
        <dbReference type="PROSITE-ProRule" id="PRU00708"/>
    </source>
</evidence>
<gene>
    <name evidence="3" type="ORF">CUMW_269730</name>
</gene>
<dbReference type="AlphaFoldDB" id="A0A2H5QWZ4"/>
<sequence length="272" mass="30878">MANQLKKCSSINQFISFCASRLHFIDYTILAFPQMQEPNVFVYHVFNSLRHPLQAITFYLHIFSSLINACSLLLGICCGEAVHGQVWEKGFSSHRDLFSWTTMVLAHVRAGDVSSSSSRRLFDEMPERNFATWNTMIDAYATLGNVGAAELLFNKLPARDIRSWATISTKSINHEVENYGCMVDLMSKIGFLEDALKLIRSRKCQPNAPNNSGYCTLVRNMYTEMSRWADVAIIMVAMKELGIEKRCPDSSWIEMERTVYLFTASDKSHPAS</sequence>
<dbReference type="GO" id="GO:0003723">
    <property type="term" value="F:RNA binding"/>
    <property type="evidence" value="ECO:0007669"/>
    <property type="project" value="InterPro"/>
</dbReference>
<keyword evidence="1" id="KW-0677">Repeat</keyword>
<dbReference type="InterPro" id="IPR011990">
    <property type="entry name" value="TPR-like_helical_dom_sf"/>
</dbReference>
<dbReference type="Gene3D" id="1.25.40.10">
    <property type="entry name" value="Tetratricopeptide repeat domain"/>
    <property type="match status" value="1"/>
</dbReference>
<dbReference type="InterPro" id="IPR046960">
    <property type="entry name" value="PPR_At4g14850-like_plant"/>
</dbReference>
<evidence type="ECO:0000313" key="3">
    <source>
        <dbReference type="EMBL" id="GAY69138.1"/>
    </source>
</evidence>
<organism evidence="3 4">
    <name type="scientific">Citrus unshiu</name>
    <name type="common">Satsuma mandarin</name>
    <name type="synonym">Citrus nobilis var. unshiu</name>
    <dbReference type="NCBI Taxonomy" id="55188"/>
    <lineage>
        <taxon>Eukaryota</taxon>
        <taxon>Viridiplantae</taxon>
        <taxon>Streptophyta</taxon>
        <taxon>Embryophyta</taxon>
        <taxon>Tracheophyta</taxon>
        <taxon>Spermatophyta</taxon>
        <taxon>Magnoliopsida</taxon>
        <taxon>eudicotyledons</taxon>
        <taxon>Gunneridae</taxon>
        <taxon>Pentapetalae</taxon>
        <taxon>rosids</taxon>
        <taxon>malvids</taxon>
        <taxon>Sapindales</taxon>
        <taxon>Rutaceae</taxon>
        <taxon>Aurantioideae</taxon>
        <taxon>Citrus</taxon>
    </lineage>
</organism>
<dbReference type="PROSITE" id="PS51375">
    <property type="entry name" value="PPR"/>
    <property type="match status" value="1"/>
</dbReference>
<dbReference type="Pfam" id="PF01535">
    <property type="entry name" value="PPR"/>
    <property type="match status" value="2"/>
</dbReference>
<dbReference type="EMBL" id="BDQV01001111">
    <property type="protein sequence ID" value="GAY69138.1"/>
    <property type="molecule type" value="Genomic_DNA"/>
</dbReference>
<dbReference type="InterPro" id="IPR046848">
    <property type="entry name" value="E_motif"/>
</dbReference>
<comment type="caution">
    <text evidence="3">The sequence shown here is derived from an EMBL/GenBank/DDBJ whole genome shotgun (WGS) entry which is preliminary data.</text>
</comment>
<dbReference type="InterPro" id="IPR002885">
    <property type="entry name" value="PPR_rpt"/>
</dbReference>
<dbReference type="GO" id="GO:0009451">
    <property type="term" value="P:RNA modification"/>
    <property type="evidence" value="ECO:0007669"/>
    <property type="project" value="InterPro"/>
</dbReference>